<dbReference type="PANTHER" id="PTHR11986:SF79">
    <property type="entry name" value="ACETYLORNITHINE AMINOTRANSFERASE, MITOCHONDRIAL"/>
    <property type="match status" value="1"/>
</dbReference>
<evidence type="ECO:0000313" key="7">
    <source>
        <dbReference type="Proteomes" id="UP000279909"/>
    </source>
</evidence>
<dbReference type="Gene3D" id="3.40.640.10">
    <property type="entry name" value="Type I PLP-dependent aspartate aminotransferase-like (Major domain)"/>
    <property type="match status" value="1"/>
</dbReference>
<keyword evidence="4 5" id="KW-0663">Pyridoxal phosphate</keyword>
<dbReference type="PIRSF" id="PIRSF000521">
    <property type="entry name" value="Transaminase_4ab_Lys_Orn"/>
    <property type="match status" value="1"/>
</dbReference>
<sequence length="412" mass="46614">MKTVQKEYYNYLTKNTWPNSYTELAVRGEGLYFWDEKGKKYMDFSSQTLNLLLGQCYPAIVEAIVNQAKNLTYVSSRFGTNVYLEAAKLLQKIAPKDLSKVNIKMCDGSDANETAVKTARKYTGKSGVITFNGIHTGQTTQTIQLRGYDRNPRTLIGNEEDVYFVHPPECKTTNDYLNTLDEVRNLLENNNNIAAILVDPIMVNAGVLVNEGTKEYLQGLNQLCVEYGVLFILDENQSFGWVPGLFATNYFDLNPDIITLGKGLSGGHPLAGVIIKENFDGVLDYNEADFTHGGHPLTCAATVATLNTLINKDFYIKEKSEFLEKHMVEFISNTSLKIKHRGIGLIQCLDFSNLDNSEEKLAFFYNKLLEKGIFLRMYKNKLIFKPSIIVTYEEIQKLFDIINKVGAEIEWN</sequence>
<evidence type="ECO:0000256" key="3">
    <source>
        <dbReference type="ARBA" id="ARBA00022679"/>
    </source>
</evidence>
<keyword evidence="3 6" id="KW-0808">Transferase</keyword>
<dbReference type="InterPro" id="IPR050103">
    <property type="entry name" value="Class-III_PLP-dep_AT"/>
</dbReference>
<dbReference type="InterPro" id="IPR005814">
    <property type="entry name" value="Aminotrans_3"/>
</dbReference>
<dbReference type="GO" id="GO:0008483">
    <property type="term" value="F:transaminase activity"/>
    <property type="evidence" value="ECO:0007669"/>
    <property type="project" value="UniProtKB-KW"/>
</dbReference>
<dbReference type="AlphaFoldDB" id="A0A3M8H4B9"/>
<protein>
    <submittedName>
        <fullName evidence="6">Aspartate aminotransferase family protein</fullName>
    </submittedName>
</protein>
<keyword evidence="2 6" id="KW-0032">Aminotransferase</keyword>
<dbReference type="InterPro" id="IPR015422">
    <property type="entry name" value="PyrdxlP-dep_Trfase_small"/>
</dbReference>
<evidence type="ECO:0000256" key="4">
    <source>
        <dbReference type="ARBA" id="ARBA00022898"/>
    </source>
</evidence>
<dbReference type="GO" id="GO:0042802">
    <property type="term" value="F:identical protein binding"/>
    <property type="evidence" value="ECO:0007669"/>
    <property type="project" value="TreeGrafter"/>
</dbReference>
<organism evidence="6 7">
    <name type="scientific">Lysinibacillus halotolerans</name>
    <dbReference type="NCBI Taxonomy" id="1368476"/>
    <lineage>
        <taxon>Bacteria</taxon>
        <taxon>Bacillati</taxon>
        <taxon>Bacillota</taxon>
        <taxon>Bacilli</taxon>
        <taxon>Bacillales</taxon>
        <taxon>Bacillaceae</taxon>
        <taxon>Lysinibacillus</taxon>
    </lineage>
</organism>
<evidence type="ECO:0000256" key="1">
    <source>
        <dbReference type="ARBA" id="ARBA00001933"/>
    </source>
</evidence>
<dbReference type="RefSeq" id="WP_122973404.1">
    <property type="nucleotide sequence ID" value="NZ_RHLQ01000057.1"/>
</dbReference>
<comment type="caution">
    <text evidence="6">The sequence shown here is derived from an EMBL/GenBank/DDBJ whole genome shotgun (WGS) entry which is preliminary data.</text>
</comment>
<reference evidence="6 7" key="1">
    <citation type="journal article" date="2014" name="Int. J. Syst. Evol. Microbiol.">
        <title>Lysinibacillus halotolerans sp. nov., isolated from saline-alkaline soil.</title>
        <authorList>
            <person name="Kong D."/>
            <person name="Wang Y."/>
            <person name="Zhao B."/>
            <person name="Li Y."/>
            <person name="Song J."/>
            <person name="Zhai Y."/>
            <person name="Zhang C."/>
            <person name="Wang H."/>
            <person name="Chen X."/>
            <person name="Zhao B."/>
            <person name="Ruan Z."/>
        </authorList>
    </citation>
    <scope>NUCLEOTIDE SEQUENCE [LARGE SCALE GENOMIC DNA]</scope>
    <source>
        <strain evidence="6 7">MCCC 1A12703</strain>
    </source>
</reference>
<evidence type="ECO:0000256" key="2">
    <source>
        <dbReference type="ARBA" id="ARBA00022576"/>
    </source>
</evidence>
<dbReference type="Proteomes" id="UP000279909">
    <property type="component" value="Unassembled WGS sequence"/>
</dbReference>
<dbReference type="Gene3D" id="3.90.1150.10">
    <property type="entry name" value="Aspartate Aminotransferase, domain 1"/>
    <property type="match status" value="1"/>
</dbReference>
<dbReference type="PANTHER" id="PTHR11986">
    <property type="entry name" value="AMINOTRANSFERASE CLASS III"/>
    <property type="match status" value="1"/>
</dbReference>
<gene>
    <name evidence="6" type="ORF">EC501_16285</name>
</gene>
<dbReference type="Pfam" id="PF00202">
    <property type="entry name" value="Aminotran_3"/>
    <property type="match status" value="1"/>
</dbReference>
<dbReference type="SUPFAM" id="SSF53383">
    <property type="entry name" value="PLP-dependent transferases"/>
    <property type="match status" value="1"/>
</dbReference>
<dbReference type="InterPro" id="IPR015424">
    <property type="entry name" value="PyrdxlP-dep_Trfase"/>
</dbReference>
<comment type="similarity">
    <text evidence="5">Belongs to the class-III pyridoxal-phosphate-dependent aminotransferase family.</text>
</comment>
<dbReference type="InterPro" id="IPR015421">
    <property type="entry name" value="PyrdxlP-dep_Trfase_major"/>
</dbReference>
<evidence type="ECO:0000313" key="6">
    <source>
        <dbReference type="EMBL" id="RNC97253.1"/>
    </source>
</evidence>
<evidence type="ECO:0000256" key="5">
    <source>
        <dbReference type="RuleBase" id="RU003560"/>
    </source>
</evidence>
<comment type="cofactor">
    <cofactor evidence="1">
        <name>pyridoxal 5'-phosphate</name>
        <dbReference type="ChEBI" id="CHEBI:597326"/>
    </cofactor>
</comment>
<proteinExistence type="inferred from homology"/>
<accession>A0A3M8H4B9</accession>
<name>A0A3M8H4B9_9BACI</name>
<dbReference type="GO" id="GO:0030170">
    <property type="term" value="F:pyridoxal phosphate binding"/>
    <property type="evidence" value="ECO:0007669"/>
    <property type="project" value="InterPro"/>
</dbReference>
<dbReference type="CDD" id="cd00610">
    <property type="entry name" value="OAT_like"/>
    <property type="match status" value="1"/>
</dbReference>
<dbReference type="OrthoDB" id="9807885at2"/>
<dbReference type="EMBL" id="RHLQ01000057">
    <property type="protein sequence ID" value="RNC97253.1"/>
    <property type="molecule type" value="Genomic_DNA"/>
</dbReference>
<keyword evidence="7" id="KW-1185">Reference proteome</keyword>